<organism evidence="2 3">
    <name type="scientific">Actinoplanes octamycinicus</name>
    <dbReference type="NCBI Taxonomy" id="135948"/>
    <lineage>
        <taxon>Bacteria</taxon>
        <taxon>Bacillati</taxon>
        <taxon>Actinomycetota</taxon>
        <taxon>Actinomycetes</taxon>
        <taxon>Micromonosporales</taxon>
        <taxon>Micromonosporaceae</taxon>
        <taxon>Actinoplanes</taxon>
    </lineage>
</organism>
<name>A0A7W7GU25_9ACTN</name>
<feature type="region of interest" description="Disordered" evidence="1">
    <location>
        <begin position="89"/>
        <end position="114"/>
    </location>
</feature>
<feature type="compositionally biased region" description="Polar residues" evidence="1">
    <location>
        <begin position="89"/>
        <end position="99"/>
    </location>
</feature>
<proteinExistence type="predicted"/>
<reference evidence="2 3" key="1">
    <citation type="submission" date="2020-08" db="EMBL/GenBank/DDBJ databases">
        <title>Sequencing the genomes of 1000 actinobacteria strains.</title>
        <authorList>
            <person name="Klenk H.-P."/>
        </authorList>
    </citation>
    <scope>NUCLEOTIDE SEQUENCE [LARGE SCALE GENOMIC DNA]</scope>
    <source>
        <strain evidence="2 3">DSM 45809</strain>
    </source>
</reference>
<evidence type="ECO:0000313" key="3">
    <source>
        <dbReference type="Proteomes" id="UP000546162"/>
    </source>
</evidence>
<dbReference type="EMBL" id="JACHNB010000001">
    <property type="protein sequence ID" value="MBB4738309.1"/>
    <property type="molecule type" value="Genomic_DNA"/>
</dbReference>
<dbReference type="AlphaFoldDB" id="A0A7W7GU25"/>
<evidence type="ECO:0008006" key="4">
    <source>
        <dbReference type="Google" id="ProtNLM"/>
    </source>
</evidence>
<dbReference type="RefSeq" id="WP_185038591.1">
    <property type="nucleotide sequence ID" value="NZ_BAABFG010000005.1"/>
</dbReference>
<evidence type="ECO:0000256" key="1">
    <source>
        <dbReference type="SAM" id="MobiDB-lite"/>
    </source>
</evidence>
<accession>A0A7W7GU25</accession>
<gene>
    <name evidence="2" type="ORF">BJY16_001768</name>
</gene>
<evidence type="ECO:0000313" key="2">
    <source>
        <dbReference type="EMBL" id="MBB4738309.1"/>
    </source>
</evidence>
<keyword evidence="3" id="KW-1185">Reference proteome</keyword>
<comment type="caution">
    <text evidence="2">The sequence shown here is derived from an EMBL/GenBank/DDBJ whole genome shotgun (WGS) entry which is preliminary data.</text>
</comment>
<protein>
    <recommendedName>
        <fullName evidence="4">Excreted virulence factor EspC (Type VII ESX diderm)</fullName>
    </recommendedName>
</protein>
<dbReference type="Proteomes" id="UP000546162">
    <property type="component" value="Unassembled WGS sequence"/>
</dbReference>
<sequence>MHPHLEIDVEALVRTGTQVQDSSGSVREAITKEVGWLTVASVGIPWAAVGVVADRANGWSTYLQDLAERIRLSGAGMVGAAINYQTTDQESADSITATFPTPAPHHGPHMGAAE</sequence>